<protein>
    <submittedName>
        <fullName evidence="1">Uncharacterized protein</fullName>
    </submittedName>
</protein>
<sequence>MLPTKWLPALLDVDVDPDATEEVDLEGNYEFLTVIIPTLGQSSKLEAQIAMASEGTFYPVWHWDADAAGDFLGQTSSVTTTRAITFNIGGAQFVKVGVEGTNMSTDVTFYVRGFNRS</sequence>
<dbReference type="AlphaFoldDB" id="A0A0F9TH12"/>
<reference evidence="1" key="1">
    <citation type="journal article" date="2015" name="Nature">
        <title>Complex archaea that bridge the gap between prokaryotes and eukaryotes.</title>
        <authorList>
            <person name="Spang A."/>
            <person name="Saw J.H."/>
            <person name="Jorgensen S.L."/>
            <person name="Zaremba-Niedzwiedzka K."/>
            <person name="Martijn J."/>
            <person name="Lind A.E."/>
            <person name="van Eijk R."/>
            <person name="Schleper C."/>
            <person name="Guy L."/>
            <person name="Ettema T.J."/>
        </authorList>
    </citation>
    <scope>NUCLEOTIDE SEQUENCE</scope>
</reference>
<dbReference type="EMBL" id="LAZR01000330">
    <property type="protein sequence ID" value="KKN74192.1"/>
    <property type="molecule type" value="Genomic_DNA"/>
</dbReference>
<proteinExistence type="predicted"/>
<name>A0A0F9TH12_9ZZZZ</name>
<accession>A0A0F9TH12</accession>
<gene>
    <name evidence="1" type="ORF">LCGC14_0392780</name>
</gene>
<organism evidence="1">
    <name type="scientific">marine sediment metagenome</name>
    <dbReference type="NCBI Taxonomy" id="412755"/>
    <lineage>
        <taxon>unclassified sequences</taxon>
        <taxon>metagenomes</taxon>
        <taxon>ecological metagenomes</taxon>
    </lineage>
</organism>
<evidence type="ECO:0000313" key="1">
    <source>
        <dbReference type="EMBL" id="KKN74192.1"/>
    </source>
</evidence>
<comment type="caution">
    <text evidence="1">The sequence shown here is derived from an EMBL/GenBank/DDBJ whole genome shotgun (WGS) entry which is preliminary data.</text>
</comment>